<dbReference type="PANTHER" id="PTHR45831">
    <property type="entry name" value="LD24721P"/>
    <property type="match status" value="1"/>
</dbReference>
<evidence type="ECO:0000313" key="5">
    <source>
        <dbReference type="Proteomes" id="UP001472866"/>
    </source>
</evidence>
<dbReference type="GO" id="GO:0016020">
    <property type="term" value="C:membrane"/>
    <property type="evidence" value="ECO:0007669"/>
    <property type="project" value="TreeGrafter"/>
</dbReference>
<keyword evidence="1" id="KW-0677">Repeat</keyword>
<evidence type="ECO:0000256" key="1">
    <source>
        <dbReference type="ARBA" id="ARBA00022737"/>
    </source>
</evidence>
<protein>
    <submittedName>
        <fullName evidence="4">Stress-inducible protein STI1</fullName>
    </submittedName>
</protein>
<dbReference type="GO" id="GO:0072380">
    <property type="term" value="C:TRC complex"/>
    <property type="evidence" value="ECO:0007669"/>
    <property type="project" value="TreeGrafter"/>
</dbReference>
<gene>
    <name evidence="4" type="ORF">HKI87_11g68110</name>
</gene>
<dbReference type="Proteomes" id="UP001472866">
    <property type="component" value="Chromosome 11"/>
</dbReference>
<dbReference type="InterPro" id="IPR011990">
    <property type="entry name" value="TPR-like_helical_dom_sf"/>
</dbReference>
<feature type="repeat" description="TPR" evidence="3">
    <location>
        <begin position="143"/>
        <end position="176"/>
    </location>
</feature>
<organism evidence="4 5">
    <name type="scientific">Chloropicon roscoffensis</name>
    <dbReference type="NCBI Taxonomy" id="1461544"/>
    <lineage>
        <taxon>Eukaryota</taxon>
        <taxon>Viridiplantae</taxon>
        <taxon>Chlorophyta</taxon>
        <taxon>Chloropicophyceae</taxon>
        <taxon>Chloropicales</taxon>
        <taxon>Chloropicaceae</taxon>
        <taxon>Chloropicon</taxon>
    </lineage>
</organism>
<name>A0AAX4PHP6_9CHLO</name>
<dbReference type="InterPro" id="IPR019734">
    <property type="entry name" value="TPR_rpt"/>
</dbReference>
<dbReference type="GO" id="GO:0006620">
    <property type="term" value="P:post-translational protein targeting to endoplasmic reticulum membrane"/>
    <property type="evidence" value="ECO:0007669"/>
    <property type="project" value="TreeGrafter"/>
</dbReference>
<keyword evidence="2 3" id="KW-0802">TPR repeat</keyword>
<dbReference type="Pfam" id="PF13181">
    <property type="entry name" value="TPR_8"/>
    <property type="match status" value="1"/>
</dbReference>
<dbReference type="PROSITE" id="PS50005">
    <property type="entry name" value="TPR"/>
    <property type="match status" value="3"/>
</dbReference>
<accession>A0AAX4PHP6</accession>
<dbReference type="SUPFAM" id="SSF48452">
    <property type="entry name" value="TPR-like"/>
    <property type="match status" value="2"/>
</dbReference>
<dbReference type="GO" id="GO:0060090">
    <property type="term" value="F:molecular adaptor activity"/>
    <property type="evidence" value="ECO:0007669"/>
    <property type="project" value="TreeGrafter"/>
</dbReference>
<feature type="repeat" description="TPR" evidence="3">
    <location>
        <begin position="21"/>
        <end position="54"/>
    </location>
</feature>
<dbReference type="Gene3D" id="1.25.40.10">
    <property type="entry name" value="Tetratricopeptide repeat domain"/>
    <property type="match status" value="2"/>
</dbReference>
<evidence type="ECO:0000256" key="3">
    <source>
        <dbReference type="PROSITE-ProRule" id="PRU00339"/>
    </source>
</evidence>
<dbReference type="Pfam" id="PF13432">
    <property type="entry name" value="TPR_16"/>
    <property type="match status" value="1"/>
</dbReference>
<dbReference type="EMBL" id="CP151511">
    <property type="protein sequence ID" value="WZN65254.1"/>
    <property type="molecule type" value="Genomic_DNA"/>
</dbReference>
<dbReference type="SMART" id="SM00028">
    <property type="entry name" value="TPR"/>
    <property type="match status" value="6"/>
</dbReference>
<dbReference type="AlphaFoldDB" id="A0AAX4PHP6"/>
<proteinExistence type="predicted"/>
<dbReference type="PANTHER" id="PTHR45831:SF2">
    <property type="entry name" value="LD24721P"/>
    <property type="match status" value="1"/>
</dbReference>
<evidence type="ECO:0000313" key="4">
    <source>
        <dbReference type="EMBL" id="WZN65254.1"/>
    </source>
</evidence>
<evidence type="ECO:0000256" key="2">
    <source>
        <dbReference type="ARBA" id="ARBA00022803"/>
    </source>
</evidence>
<feature type="repeat" description="TPR" evidence="3">
    <location>
        <begin position="235"/>
        <end position="268"/>
    </location>
</feature>
<keyword evidence="5" id="KW-1185">Reference proteome</keyword>
<dbReference type="InterPro" id="IPR047150">
    <property type="entry name" value="SGT"/>
</dbReference>
<reference evidence="4 5" key="1">
    <citation type="submission" date="2024-03" db="EMBL/GenBank/DDBJ databases">
        <title>Complete genome sequence of the green alga Chloropicon roscoffensis RCC1871.</title>
        <authorList>
            <person name="Lemieux C."/>
            <person name="Pombert J.-F."/>
            <person name="Otis C."/>
            <person name="Turmel M."/>
        </authorList>
    </citation>
    <scope>NUCLEOTIDE SEQUENCE [LARGE SCALE GENOMIC DNA]</scope>
    <source>
        <strain evidence="4 5">RCC1871</strain>
    </source>
</reference>
<sequence>MTTTASAPLGAEVDERSRRRSQLLKERGNSFYVRHQFAQAIDFYTQAIDANPAAYDVYTNRAAAHAALKMFEEGLADAEEAVRMKPDWAKGHWRAGTCLVCLGRNKEAAVAFERGLESSPDSEQMRSELERVRLVLRAAPSSAEEAKRRGNDHFRDGSFERAISMYREALSLLDEEGGDVRGGEAGALRAALLVNTAECQRQLGEYEEVARTCGEALKILEELGEDSRGRSALVVKAHLRRGLALERMEDYSRARLDFKRSIEMEPTNHIASAGLVRCAKAEQVRQKRN</sequence>